<protein>
    <submittedName>
        <fullName evidence="10">ABC transporter permease</fullName>
    </submittedName>
</protein>
<evidence type="ECO:0000313" key="10">
    <source>
        <dbReference type="EMBL" id="MBH5396271.1"/>
    </source>
</evidence>
<evidence type="ECO:0000256" key="5">
    <source>
        <dbReference type="ARBA" id="ARBA00022692"/>
    </source>
</evidence>
<feature type="transmembrane region" description="Helical" evidence="8">
    <location>
        <begin position="21"/>
        <end position="40"/>
    </location>
</feature>
<evidence type="ECO:0000256" key="2">
    <source>
        <dbReference type="ARBA" id="ARBA00007069"/>
    </source>
</evidence>
<dbReference type="CDD" id="cd06261">
    <property type="entry name" value="TM_PBP2"/>
    <property type="match status" value="1"/>
</dbReference>
<dbReference type="RefSeq" id="WP_197957723.1">
    <property type="nucleotide sequence ID" value="NZ_JACCHP010000001.1"/>
</dbReference>
<evidence type="ECO:0000256" key="7">
    <source>
        <dbReference type="ARBA" id="ARBA00023136"/>
    </source>
</evidence>
<evidence type="ECO:0000256" key="1">
    <source>
        <dbReference type="ARBA" id="ARBA00004651"/>
    </source>
</evidence>
<evidence type="ECO:0000256" key="6">
    <source>
        <dbReference type="ARBA" id="ARBA00022989"/>
    </source>
</evidence>
<feature type="transmembrane region" description="Helical" evidence="8">
    <location>
        <begin position="85"/>
        <end position="107"/>
    </location>
</feature>
<accession>A0ABS0PGF1</accession>
<keyword evidence="5 8" id="KW-0812">Transmembrane</keyword>
<keyword evidence="6 8" id="KW-1133">Transmembrane helix</keyword>
<feature type="transmembrane region" description="Helical" evidence="8">
    <location>
        <begin position="166"/>
        <end position="189"/>
    </location>
</feature>
<keyword evidence="11" id="KW-1185">Reference proteome</keyword>
<gene>
    <name evidence="10" type="ORF">HZZ13_00290</name>
</gene>
<feature type="transmembrane region" description="Helical" evidence="8">
    <location>
        <begin position="263"/>
        <end position="285"/>
    </location>
</feature>
<dbReference type="SUPFAM" id="SSF161098">
    <property type="entry name" value="MetI-like"/>
    <property type="match status" value="1"/>
</dbReference>
<dbReference type="InterPro" id="IPR035906">
    <property type="entry name" value="MetI-like_sf"/>
</dbReference>
<sequence length="296" mass="31972">MIDLSIVKGCLRKMKTSARTTILLLLPAVAIYVVLLALPLSTVLEQSFRVFTPGRIGSEAGASLTTENYSELFVPVYAHYFIRTYLLAFCASVIALIFAFPIAYYIARNASSMARKSWISALIGLLFLSSLVRIYAIQLTLGPVGILGPAMSFFGVNMSGGPYLNFVIVAGLLHYQIPMSILILIGAVLNLNPRLTEAAQALGASAFSSHRTVTLPLCIKGLISAFLVSMTLGVSAFAVPWILGQGRVLFISNLIYSRFGEVGNYPSGAAFSVAMIVLSLLLIFLMSRLTTLLDRT</sequence>
<evidence type="ECO:0000256" key="4">
    <source>
        <dbReference type="ARBA" id="ARBA00022475"/>
    </source>
</evidence>
<keyword evidence="4" id="KW-1003">Cell membrane</keyword>
<dbReference type="PROSITE" id="PS50928">
    <property type="entry name" value="ABC_TM1"/>
    <property type="match status" value="1"/>
</dbReference>
<dbReference type="InterPro" id="IPR000515">
    <property type="entry name" value="MetI-like"/>
</dbReference>
<comment type="caution">
    <text evidence="10">The sequence shown here is derived from an EMBL/GenBank/DDBJ whole genome shotgun (WGS) entry which is preliminary data.</text>
</comment>
<comment type="subcellular location">
    <subcellularLocation>
        <location evidence="1 8">Cell membrane</location>
        <topology evidence="1 8">Multi-pass membrane protein</topology>
    </subcellularLocation>
</comment>
<reference evidence="10 11" key="1">
    <citation type="submission" date="2020-07" db="EMBL/GenBank/DDBJ databases">
        <title>Bradyrhizobium diversity isolated from nodules of indigenous legumes of Western Australia.</title>
        <authorList>
            <person name="Klepa M.S."/>
        </authorList>
    </citation>
    <scope>NUCLEOTIDE SEQUENCE [LARGE SCALE GENOMIC DNA]</scope>
    <source>
        <strain evidence="10 11">CNPSo 4010</strain>
    </source>
</reference>
<dbReference type="PANTHER" id="PTHR42929">
    <property type="entry name" value="INNER MEMBRANE ABC TRANSPORTER PERMEASE PROTEIN YDCU-RELATED-RELATED"/>
    <property type="match status" value="1"/>
</dbReference>
<comment type="similarity">
    <text evidence="2">Belongs to the binding-protein-dependent transport system permease family. CysTW subfamily.</text>
</comment>
<organism evidence="10 11">
    <name type="scientific">Bradyrhizobium agreste</name>
    <dbReference type="NCBI Taxonomy" id="2751811"/>
    <lineage>
        <taxon>Bacteria</taxon>
        <taxon>Pseudomonadati</taxon>
        <taxon>Pseudomonadota</taxon>
        <taxon>Alphaproteobacteria</taxon>
        <taxon>Hyphomicrobiales</taxon>
        <taxon>Nitrobacteraceae</taxon>
        <taxon>Bradyrhizobium</taxon>
    </lineage>
</organism>
<feature type="domain" description="ABC transmembrane type-1" evidence="9">
    <location>
        <begin position="81"/>
        <end position="286"/>
    </location>
</feature>
<dbReference type="Gene3D" id="1.10.3720.10">
    <property type="entry name" value="MetI-like"/>
    <property type="match status" value="1"/>
</dbReference>
<keyword evidence="7 8" id="KW-0472">Membrane</keyword>
<keyword evidence="3 8" id="KW-0813">Transport</keyword>
<dbReference type="PANTHER" id="PTHR42929:SF1">
    <property type="entry name" value="INNER MEMBRANE ABC TRANSPORTER PERMEASE PROTEIN YDCU-RELATED"/>
    <property type="match status" value="1"/>
</dbReference>
<name>A0ABS0PGF1_9BRAD</name>
<evidence type="ECO:0000259" key="9">
    <source>
        <dbReference type="PROSITE" id="PS50928"/>
    </source>
</evidence>
<feature type="transmembrane region" description="Helical" evidence="8">
    <location>
        <begin position="221"/>
        <end position="243"/>
    </location>
</feature>
<proteinExistence type="inferred from homology"/>
<dbReference type="EMBL" id="JACCHP010000001">
    <property type="protein sequence ID" value="MBH5396271.1"/>
    <property type="molecule type" value="Genomic_DNA"/>
</dbReference>
<evidence type="ECO:0000256" key="3">
    <source>
        <dbReference type="ARBA" id="ARBA00022448"/>
    </source>
</evidence>
<evidence type="ECO:0000256" key="8">
    <source>
        <dbReference type="RuleBase" id="RU363032"/>
    </source>
</evidence>
<dbReference type="Pfam" id="PF00528">
    <property type="entry name" value="BPD_transp_1"/>
    <property type="match status" value="1"/>
</dbReference>
<dbReference type="Proteomes" id="UP000807370">
    <property type="component" value="Unassembled WGS sequence"/>
</dbReference>
<feature type="transmembrane region" description="Helical" evidence="8">
    <location>
        <begin position="119"/>
        <end position="146"/>
    </location>
</feature>
<evidence type="ECO:0000313" key="11">
    <source>
        <dbReference type="Proteomes" id="UP000807370"/>
    </source>
</evidence>